<dbReference type="InParanoid" id="B7P871"/>
<dbReference type="EnsemblMetazoa" id="ISCW017472-RA">
    <property type="protein sequence ID" value="ISCW017472-PA"/>
    <property type="gene ID" value="ISCW017472"/>
</dbReference>
<dbReference type="VEuPathDB" id="VectorBase:ISCW017472"/>
<name>B7P871_IXOSC</name>
<accession>B7P871</accession>
<dbReference type="HOGENOM" id="CLU_1564589_0_0_1"/>
<dbReference type="EMBL" id="ABJB010799505">
    <property type="status" value="NOT_ANNOTATED_CDS"/>
    <property type="molecule type" value="Genomic_DNA"/>
</dbReference>
<organism>
    <name type="scientific">Ixodes scapularis</name>
    <name type="common">Black-legged tick</name>
    <name type="synonym">Deer tick</name>
    <dbReference type="NCBI Taxonomy" id="6945"/>
    <lineage>
        <taxon>Eukaryota</taxon>
        <taxon>Metazoa</taxon>
        <taxon>Ecdysozoa</taxon>
        <taxon>Arthropoda</taxon>
        <taxon>Chelicerata</taxon>
        <taxon>Arachnida</taxon>
        <taxon>Acari</taxon>
        <taxon>Parasitiformes</taxon>
        <taxon>Ixodida</taxon>
        <taxon>Ixodoidea</taxon>
        <taxon>Ixodidae</taxon>
        <taxon>Ixodinae</taxon>
        <taxon>Ixodes</taxon>
    </lineage>
</organism>
<proteinExistence type="predicted"/>
<dbReference type="EMBL" id="DS656359">
    <property type="protein sequence ID" value="EEC02793.1"/>
    <property type="molecule type" value="Genomic_DNA"/>
</dbReference>
<dbReference type="Proteomes" id="UP000001555">
    <property type="component" value="Unassembled WGS sequence"/>
</dbReference>
<protein>
    <submittedName>
        <fullName evidence="1 2">Uncharacterized protein</fullName>
    </submittedName>
</protein>
<dbReference type="AlphaFoldDB" id="B7P871"/>
<evidence type="ECO:0000313" key="3">
    <source>
        <dbReference type="Proteomes" id="UP000001555"/>
    </source>
</evidence>
<keyword evidence="3" id="KW-1185">Reference proteome</keyword>
<sequence length="171" mass="18930">MCQNSISYENTFFKAKVLLVLLHEQAAALCSKDGDTNTSSSTCLRNKTQRKAQQRKCFITEACSGTQGQSGSTSEIINEEKTATRMFSHGNHCEAGGVCRACAVGECDVAAGVPCEKVSRGTLLAGMRCMRECSRIPTHKQFLMSLLFFFFFAKLLKKVCFPTVRKEVNKY</sequence>
<reference evidence="2" key="2">
    <citation type="submission" date="2020-05" db="UniProtKB">
        <authorList>
            <consortium name="EnsemblMetazoa"/>
        </authorList>
    </citation>
    <scope>IDENTIFICATION</scope>
    <source>
        <strain evidence="2">wikel</strain>
    </source>
</reference>
<reference evidence="1 3" key="1">
    <citation type="submission" date="2008-03" db="EMBL/GenBank/DDBJ databases">
        <title>Annotation of Ixodes scapularis.</title>
        <authorList>
            <consortium name="Ixodes scapularis Genome Project Consortium"/>
            <person name="Caler E."/>
            <person name="Hannick L.I."/>
            <person name="Bidwell S."/>
            <person name="Joardar V."/>
            <person name="Thiagarajan M."/>
            <person name="Amedeo P."/>
            <person name="Galinsky K.J."/>
            <person name="Schobel S."/>
            <person name="Inman J."/>
            <person name="Hostetler J."/>
            <person name="Miller J."/>
            <person name="Hammond M."/>
            <person name="Megy K."/>
            <person name="Lawson D."/>
            <person name="Kodira C."/>
            <person name="Sutton G."/>
            <person name="Meyer J."/>
            <person name="Hill C.A."/>
            <person name="Birren B."/>
            <person name="Nene V."/>
            <person name="Collins F."/>
            <person name="Alarcon-Chaidez F."/>
            <person name="Wikel S."/>
            <person name="Strausberg R."/>
        </authorList>
    </citation>
    <scope>NUCLEOTIDE SEQUENCE [LARGE SCALE GENOMIC DNA]</scope>
    <source>
        <strain evidence="3">Wikel</strain>
        <strain evidence="1">Wikel colony</strain>
    </source>
</reference>
<evidence type="ECO:0000313" key="1">
    <source>
        <dbReference type="EMBL" id="EEC02793.1"/>
    </source>
</evidence>
<gene>
    <name evidence="1" type="ORF">IscW_ISCW017472</name>
</gene>
<evidence type="ECO:0000313" key="2">
    <source>
        <dbReference type="EnsemblMetazoa" id="ISCW017472-PA"/>
    </source>
</evidence>
<dbReference type="PaxDb" id="6945-B7P871"/>
<dbReference type="VEuPathDB" id="VectorBase:ISCI017472"/>